<reference evidence="2 3" key="1">
    <citation type="journal article" date="2018" name="Mol. Plant">
        <title>The genome of Artemisia annua provides insight into the evolution of Asteraceae family and artemisinin biosynthesis.</title>
        <authorList>
            <person name="Shen Q."/>
            <person name="Zhang L."/>
            <person name="Liao Z."/>
            <person name="Wang S."/>
            <person name="Yan T."/>
            <person name="Shi P."/>
            <person name="Liu M."/>
            <person name="Fu X."/>
            <person name="Pan Q."/>
            <person name="Wang Y."/>
            <person name="Lv Z."/>
            <person name="Lu X."/>
            <person name="Zhang F."/>
            <person name="Jiang W."/>
            <person name="Ma Y."/>
            <person name="Chen M."/>
            <person name="Hao X."/>
            <person name="Li L."/>
            <person name="Tang Y."/>
            <person name="Lv G."/>
            <person name="Zhou Y."/>
            <person name="Sun X."/>
            <person name="Brodelius P.E."/>
            <person name="Rose J.K.C."/>
            <person name="Tang K."/>
        </authorList>
    </citation>
    <scope>NUCLEOTIDE SEQUENCE [LARGE SCALE GENOMIC DNA]</scope>
    <source>
        <strain evidence="3">cv. Huhao1</strain>
        <tissue evidence="2">Leaf</tissue>
    </source>
</reference>
<gene>
    <name evidence="2" type="ORF">CTI12_AA126570</name>
</gene>
<evidence type="ECO:0000313" key="3">
    <source>
        <dbReference type="Proteomes" id="UP000245207"/>
    </source>
</evidence>
<dbReference type="Pfam" id="PF10354">
    <property type="entry name" value="BMT5-like"/>
    <property type="match status" value="1"/>
</dbReference>
<dbReference type="EMBL" id="PKPP01000927">
    <property type="protein sequence ID" value="PWA87297.1"/>
    <property type="molecule type" value="Genomic_DNA"/>
</dbReference>
<dbReference type="STRING" id="35608.A0A2U1PNM5"/>
<feature type="domain" description="25S rRNA (uridine-N(3))-methyltransferase BMT5-like" evidence="1">
    <location>
        <begin position="29"/>
        <end position="194"/>
    </location>
</feature>
<evidence type="ECO:0000259" key="1">
    <source>
        <dbReference type="Pfam" id="PF10354"/>
    </source>
</evidence>
<dbReference type="PANTHER" id="PTHR11538:SF26">
    <property type="entry name" value="FERREDOXIN-FOLD ANTICODON-BINDING DOMAIN-CONTAINING PROTEIN 1"/>
    <property type="match status" value="1"/>
</dbReference>
<comment type="caution">
    <text evidence="2">The sequence shown here is derived from an EMBL/GenBank/DDBJ whole genome shotgun (WGS) entry which is preliminary data.</text>
</comment>
<dbReference type="SUPFAM" id="SSF53335">
    <property type="entry name" value="S-adenosyl-L-methionine-dependent methyltransferases"/>
    <property type="match status" value="1"/>
</dbReference>
<dbReference type="GO" id="GO:0070475">
    <property type="term" value="P:rRNA base methylation"/>
    <property type="evidence" value="ECO:0007669"/>
    <property type="project" value="InterPro"/>
</dbReference>
<dbReference type="FunFam" id="3.40.50.150:FF:000440">
    <property type="entry name" value="Os09g0479300 protein"/>
    <property type="match status" value="1"/>
</dbReference>
<proteinExistence type="predicted"/>
<protein>
    <recommendedName>
        <fullName evidence="1">25S rRNA (uridine-N(3))-methyltransferase BMT5-like domain-containing protein</fullName>
    </recommendedName>
</protein>
<dbReference type="GO" id="GO:0070042">
    <property type="term" value="F:rRNA (uridine-N3-)-methyltransferase activity"/>
    <property type="evidence" value="ECO:0007669"/>
    <property type="project" value="InterPro"/>
</dbReference>
<dbReference type="AlphaFoldDB" id="A0A2U1PNM5"/>
<organism evidence="2 3">
    <name type="scientific">Artemisia annua</name>
    <name type="common">Sweet wormwood</name>
    <dbReference type="NCBI Taxonomy" id="35608"/>
    <lineage>
        <taxon>Eukaryota</taxon>
        <taxon>Viridiplantae</taxon>
        <taxon>Streptophyta</taxon>
        <taxon>Embryophyta</taxon>
        <taxon>Tracheophyta</taxon>
        <taxon>Spermatophyta</taxon>
        <taxon>Magnoliopsida</taxon>
        <taxon>eudicotyledons</taxon>
        <taxon>Gunneridae</taxon>
        <taxon>Pentapetalae</taxon>
        <taxon>asterids</taxon>
        <taxon>campanulids</taxon>
        <taxon>Asterales</taxon>
        <taxon>Asteraceae</taxon>
        <taxon>Asteroideae</taxon>
        <taxon>Anthemideae</taxon>
        <taxon>Artemisiinae</taxon>
        <taxon>Artemisia</taxon>
    </lineage>
</organism>
<keyword evidence="3" id="KW-1185">Reference proteome</keyword>
<dbReference type="InterPro" id="IPR029063">
    <property type="entry name" value="SAM-dependent_MTases_sf"/>
</dbReference>
<accession>A0A2U1PNM5</accession>
<dbReference type="Proteomes" id="UP000245207">
    <property type="component" value="Unassembled WGS sequence"/>
</dbReference>
<dbReference type="PANTHER" id="PTHR11538">
    <property type="entry name" value="PHENYLALANYL-TRNA SYNTHETASE"/>
    <property type="match status" value="1"/>
</dbReference>
<name>A0A2U1PNM5_ARTAN</name>
<evidence type="ECO:0000313" key="2">
    <source>
        <dbReference type="EMBL" id="PWA87297.1"/>
    </source>
</evidence>
<sequence>MARIPWESYDSYGENVKWVKHYCSNHQILLVGEGDFSFSCCLARVFGDASNIVATSLDSYDVVINKYERAKANLDMLYHFGAKLLHGVDAMKMKLHTDLQMRKFDRIVYNFPHAGFLGKEDDNRVITVHKNLVCGFFKNASRMLHPHGEVHVSHKTTKPFDLWNIEELASQSSLLLSERVKFEIEDYPGYANKRGEGERSDCPFPLGECCTFKFRLYSESDESIGSHHRSTQEPQMCSSERAYPNIVMNHAPIVNNNQCHQVFREYFDHARSTFGQADDYIFHSVPHMLRIGLERCSAESNVNPLNHYISHLKELQYMCKRRIEYLQNRLLEIDRPYGL</sequence>
<dbReference type="InterPro" id="IPR019446">
    <property type="entry name" value="BMT5-like"/>
</dbReference>
<dbReference type="GO" id="GO:0005737">
    <property type="term" value="C:cytoplasm"/>
    <property type="evidence" value="ECO:0007669"/>
    <property type="project" value="TreeGrafter"/>
</dbReference>
<dbReference type="OrthoDB" id="273345at2759"/>